<dbReference type="EMBL" id="JAINUF010000008">
    <property type="protein sequence ID" value="KAJ8351769.1"/>
    <property type="molecule type" value="Genomic_DNA"/>
</dbReference>
<feature type="compositionally biased region" description="Polar residues" evidence="1">
    <location>
        <begin position="61"/>
        <end position="80"/>
    </location>
</feature>
<name>A0A9Q1F5Y7_SYNKA</name>
<comment type="caution">
    <text evidence="2">The sequence shown here is derived from an EMBL/GenBank/DDBJ whole genome shotgun (WGS) entry which is preliminary data.</text>
</comment>
<reference evidence="2" key="1">
    <citation type="journal article" date="2023" name="Science">
        <title>Genome structures resolve the early diversification of teleost fishes.</title>
        <authorList>
            <person name="Parey E."/>
            <person name="Louis A."/>
            <person name="Montfort J."/>
            <person name="Bouchez O."/>
            <person name="Roques C."/>
            <person name="Iampietro C."/>
            <person name="Lluch J."/>
            <person name="Castinel A."/>
            <person name="Donnadieu C."/>
            <person name="Desvignes T."/>
            <person name="Floi Bucao C."/>
            <person name="Jouanno E."/>
            <person name="Wen M."/>
            <person name="Mejri S."/>
            <person name="Dirks R."/>
            <person name="Jansen H."/>
            <person name="Henkel C."/>
            <person name="Chen W.J."/>
            <person name="Zahm M."/>
            <person name="Cabau C."/>
            <person name="Klopp C."/>
            <person name="Thompson A.W."/>
            <person name="Robinson-Rechavi M."/>
            <person name="Braasch I."/>
            <person name="Lecointre G."/>
            <person name="Bobe J."/>
            <person name="Postlethwait J.H."/>
            <person name="Berthelot C."/>
            <person name="Roest Crollius H."/>
            <person name="Guiguen Y."/>
        </authorList>
    </citation>
    <scope>NUCLEOTIDE SEQUENCE</scope>
    <source>
        <strain evidence="2">WJC10195</strain>
    </source>
</reference>
<protein>
    <submittedName>
        <fullName evidence="2">Uncharacterized protein</fullName>
    </submittedName>
</protein>
<dbReference type="AlphaFoldDB" id="A0A9Q1F5Y7"/>
<evidence type="ECO:0000313" key="2">
    <source>
        <dbReference type="EMBL" id="KAJ8351769.1"/>
    </source>
</evidence>
<proteinExistence type="predicted"/>
<dbReference type="Proteomes" id="UP001152622">
    <property type="component" value="Chromosome 8"/>
</dbReference>
<dbReference type="OrthoDB" id="10552852at2759"/>
<keyword evidence="3" id="KW-1185">Reference proteome</keyword>
<sequence length="80" mass="8656">MTEEPAMTNLDLGGTQLRCKMNPGSPGEGAREPSQPRREAEPAGDHRRGDASSGFPRRRGTPSQHSWSRPPGNSLSTQTE</sequence>
<feature type="region of interest" description="Disordered" evidence="1">
    <location>
        <begin position="1"/>
        <end position="80"/>
    </location>
</feature>
<accession>A0A9Q1F5Y7</accession>
<gene>
    <name evidence="2" type="ORF">SKAU_G00232450</name>
</gene>
<evidence type="ECO:0000313" key="3">
    <source>
        <dbReference type="Proteomes" id="UP001152622"/>
    </source>
</evidence>
<organism evidence="2 3">
    <name type="scientific">Synaphobranchus kaupii</name>
    <name type="common">Kaup's arrowtooth eel</name>
    <dbReference type="NCBI Taxonomy" id="118154"/>
    <lineage>
        <taxon>Eukaryota</taxon>
        <taxon>Metazoa</taxon>
        <taxon>Chordata</taxon>
        <taxon>Craniata</taxon>
        <taxon>Vertebrata</taxon>
        <taxon>Euteleostomi</taxon>
        <taxon>Actinopterygii</taxon>
        <taxon>Neopterygii</taxon>
        <taxon>Teleostei</taxon>
        <taxon>Anguilliformes</taxon>
        <taxon>Synaphobranchidae</taxon>
        <taxon>Synaphobranchus</taxon>
    </lineage>
</organism>
<feature type="compositionally biased region" description="Basic and acidic residues" evidence="1">
    <location>
        <begin position="29"/>
        <end position="50"/>
    </location>
</feature>
<evidence type="ECO:0000256" key="1">
    <source>
        <dbReference type="SAM" id="MobiDB-lite"/>
    </source>
</evidence>